<name>A0ABR2K1M0_9EUKA</name>
<keyword evidence="2" id="KW-1185">Reference proteome</keyword>
<gene>
    <name evidence="1" type="ORF">M9Y10_044120</name>
</gene>
<sequence length="213" mass="24847">MDDNLQIKITSTDKTMITLCTKRTETLRSVLKTAKITPPPNSQILCFLKETQLKLDLSLGIQGIQTDDAIFVSYKKISRHRHRRSAYPFEIFSPFYQDAQQVSNRQNGVYLESLRLNDHYYYSFDYYRNSSKIYAQLLRQQQEKYITKEPPTEKLVISNDIHNQVSCDPLPVCFKSDPKTEENEDSDSFITHMHRFGTVSNVMKTNDETNLQS</sequence>
<dbReference type="EMBL" id="JAPFFF010000008">
    <property type="protein sequence ID" value="KAK8884992.1"/>
    <property type="molecule type" value="Genomic_DNA"/>
</dbReference>
<accession>A0ABR2K1M0</accession>
<evidence type="ECO:0008006" key="3">
    <source>
        <dbReference type="Google" id="ProtNLM"/>
    </source>
</evidence>
<reference evidence="1 2" key="1">
    <citation type="submission" date="2024-04" db="EMBL/GenBank/DDBJ databases">
        <title>Tritrichomonas musculus Genome.</title>
        <authorList>
            <person name="Alves-Ferreira E."/>
            <person name="Grigg M."/>
            <person name="Lorenzi H."/>
            <person name="Galac M."/>
        </authorList>
    </citation>
    <scope>NUCLEOTIDE SEQUENCE [LARGE SCALE GENOMIC DNA]</scope>
    <source>
        <strain evidence="1 2">EAF2021</strain>
    </source>
</reference>
<comment type="caution">
    <text evidence="1">The sequence shown here is derived from an EMBL/GenBank/DDBJ whole genome shotgun (WGS) entry which is preliminary data.</text>
</comment>
<evidence type="ECO:0000313" key="2">
    <source>
        <dbReference type="Proteomes" id="UP001470230"/>
    </source>
</evidence>
<proteinExistence type="predicted"/>
<protein>
    <recommendedName>
        <fullName evidence="3">Ubiquitin-like domain-containing protein</fullName>
    </recommendedName>
</protein>
<dbReference type="Proteomes" id="UP001470230">
    <property type="component" value="Unassembled WGS sequence"/>
</dbReference>
<organism evidence="1 2">
    <name type="scientific">Tritrichomonas musculus</name>
    <dbReference type="NCBI Taxonomy" id="1915356"/>
    <lineage>
        <taxon>Eukaryota</taxon>
        <taxon>Metamonada</taxon>
        <taxon>Parabasalia</taxon>
        <taxon>Tritrichomonadida</taxon>
        <taxon>Tritrichomonadidae</taxon>
        <taxon>Tritrichomonas</taxon>
    </lineage>
</organism>
<evidence type="ECO:0000313" key="1">
    <source>
        <dbReference type="EMBL" id="KAK8884992.1"/>
    </source>
</evidence>